<dbReference type="InterPro" id="IPR035896">
    <property type="entry name" value="AN1-like_Znf"/>
</dbReference>
<reference evidence="1" key="1">
    <citation type="journal article" date="2020" name="Nature">
        <title>Giant virus diversity and host interactions through global metagenomics.</title>
        <authorList>
            <person name="Schulz F."/>
            <person name="Roux S."/>
            <person name="Paez-Espino D."/>
            <person name="Jungbluth S."/>
            <person name="Walsh D.A."/>
            <person name="Denef V.J."/>
            <person name="McMahon K.D."/>
            <person name="Konstantinidis K.T."/>
            <person name="Eloe-Fadrosh E.A."/>
            <person name="Kyrpides N.C."/>
            <person name="Woyke T."/>
        </authorList>
    </citation>
    <scope>NUCLEOTIDE SEQUENCE</scope>
    <source>
        <strain evidence="1">GVMAG-M-3300014204-73</strain>
    </source>
</reference>
<accession>A0A6C0BJT3</accession>
<proteinExistence type="predicted"/>
<dbReference type="EMBL" id="MN739183">
    <property type="protein sequence ID" value="QHS92627.1"/>
    <property type="molecule type" value="Genomic_DNA"/>
</dbReference>
<dbReference type="AlphaFoldDB" id="A0A6C0BJT3"/>
<sequence>MIISQKLITNPRGSMKKYMSAFDEMNRCIECGVDLGLMNPRQLCGKTYCLNQFWTSPQPEPQQQPVSVHKRTSRLIFQEYPLPK</sequence>
<organism evidence="1">
    <name type="scientific">viral metagenome</name>
    <dbReference type="NCBI Taxonomy" id="1070528"/>
    <lineage>
        <taxon>unclassified sequences</taxon>
        <taxon>metagenomes</taxon>
        <taxon>organismal metagenomes</taxon>
    </lineage>
</organism>
<evidence type="ECO:0000313" key="1">
    <source>
        <dbReference type="EMBL" id="QHS92627.1"/>
    </source>
</evidence>
<name>A0A6C0BJT3_9ZZZZ</name>
<protein>
    <submittedName>
        <fullName evidence="1">Uncharacterized protein</fullName>
    </submittedName>
</protein>
<dbReference type="SUPFAM" id="SSF118310">
    <property type="entry name" value="AN1-like Zinc finger"/>
    <property type="match status" value="1"/>
</dbReference>